<dbReference type="InterPro" id="IPR013785">
    <property type="entry name" value="Aldolase_TIM"/>
</dbReference>
<dbReference type="InterPro" id="IPR007197">
    <property type="entry name" value="rSAM"/>
</dbReference>
<dbReference type="SUPFAM" id="SSF102114">
    <property type="entry name" value="Radical SAM enzymes"/>
    <property type="match status" value="1"/>
</dbReference>
<evidence type="ECO:0000256" key="7">
    <source>
        <dbReference type="PIRNR" id="PIRNR000368"/>
    </source>
</evidence>
<dbReference type="GO" id="GO:0043365">
    <property type="term" value="F:[formate-C-acetyltransferase]-activating enzyme activity"/>
    <property type="evidence" value="ECO:0007669"/>
    <property type="project" value="InterPro"/>
</dbReference>
<dbReference type="InterPro" id="IPR012837">
    <property type="entry name" value="NrdG"/>
</dbReference>
<evidence type="ECO:0000313" key="13">
    <source>
        <dbReference type="Proteomes" id="UP000045175"/>
    </source>
</evidence>
<dbReference type="GO" id="GO:0051539">
    <property type="term" value="F:4 iron, 4 sulfur cluster binding"/>
    <property type="evidence" value="ECO:0007669"/>
    <property type="project" value="UniProtKB-KW"/>
</dbReference>
<evidence type="ECO:0000313" key="11">
    <source>
        <dbReference type="Proteomes" id="UP000038622"/>
    </source>
</evidence>
<dbReference type="PANTHER" id="PTHR30352:SF2">
    <property type="entry name" value="ANAEROBIC RIBONUCLEOSIDE-TRIPHOSPHATE REDUCTASE-ACTIVATING PROTEIN"/>
    <property type="match status" value="1"/>
</dbReference>
<gene>
    <name evidence="8" type="ORF">HAL011_15160</name>
    <name evidence="9" type="ORF">HAL013_10560</name>
    <name evidence="10" type="ORF">HAL09_09960</name>
</gene>
<dbReference type="SFLD" id="SFLDF00299">
    <property type="entry name" value="anaerobic_ribonucleoside-triph"/>
    <property type="match status" value="1"/>
</dbReference>
<dbReference type="EMBL" id="CDMN01000037">
    <property type="protein sequence ID" value="CRF44414.1"/>
    <property type="molecule type" value="Genomic_DNA"/>
</dbReference>
<dbReference type="OrthoDB" id="9782387at2"/>
<dbReference type="Gene3D" id="3.20.20.70">
    <property type="entry name" value="Aldolase class I"/>
    <property type="match status" value="1"/>
</dbReference>
<evidence type="ECO:0000313" key="12">
    <source>
        <dbReference type="Proteomes" id="UP000041394"/>
    </source>
</evidence>
<comment type="similarity">
    <text evidence="7">Belongs to the organic radical-activating enzymes family.</text>
</comment>
<name>A0A0K2X9V5_9HELI</name>
<dbReference type="SFLD" id="SFLDS00029">
    <property type="entry name" value="Radical_SAM"/>
    <property type="match status" value="1"/>
</dbReference>
<evidence type="ECO:0000256" key="6">
    <source>
        <dbReference type="ARBA" id="ARBA00023014"/>
    </source>
</evidence>
<dbReference type="PIRSF" id="PIRSF000368">
    <property type="entry name" value="NrdG"/>
    <property type="match status" value="1"/>
</dbReference>
<organism evidence="9 13">
    <name type="scientific">Helicobacter ailurogastricus</name>
    <dbReference type="NCBI Taxonomy" id="1578720"/>
    <lineage>
        <taxon>Bacteria</taxon>
        <taxon>Pseudomonadati</taxon>
        <taxon>Campylobacterota</taxon>
        <taxon>Epsilonproteobacteria</taxon>
        <taxon>Campylobacterales</taxon>
        <taxon>Helicobacteraceae</taxon>
        <taxon>Helicobacter</taxon>
    </lineage>
</organism>
<dbReference type="Proteomes" id="UP000038622">
    <property type="component" value="Unassembled WGS sequence"/>
</dbReference>
<dbReference type="AlphaFoldDB" id="A0A0K2X9V5"/>
<evidence type="ECO:0000256" key="3">
    <source>
        <dbReference type="ARBA" id="ARBA00022691"/>
    </source>
</evidence>
<dbReference type="RefSeq" id="WP_053941454.1">
    <property type="nucleotide sequence ID" value="NZ_CDMH01000047.1"/>
</dbReference>
<keyword evidence="3" id="KW-0949">S-adenosyl-L-methionine</keyword>
<keyword evidence="11" id="KW-1185">Reference proteome</keyword>
<keyword evidence="6" id="KW-0411">Iron-sulfur</keyword>
<protein>
    <recommendedName>
        <fullName evidence="7">Anaerobic ribonucleoside-triphosphate reductase-activating protein</fullName>
        <ecNumber evidence="7">1.97.1.-</ecNumber>
    </recommendedName>
</protein>
<dbReference type="InterPro" id="IPR058240">
    <property type="entry name" value="rSAM_sf"/>
</dbReference>
<dbReference type="InterPro" id="IPR034457">
    <property type="entry name" value="Organic_radical-activating"/>
</dbReference>
<dbReference type="SFLD" id="SFLDG01063">
    <property type="entry name" value="activating_enzymes__group_1"/>
    <property type="match status" value="1"/>
</dbReference>
<evidence type="ECO:0000256" key="1">
    <source>
        <dbReference type="ARBA" id="ARBA00001966"/>
    </source>
</evidence>
<evidence type="ECO:0000313" key="10">
    <source>
        <dbReference type="EMBL" id="CRF44414.1"/>
    </source>
</evidence>
<dbReference type="EMBL" id="CDML01000048">
    <property type="protein sequence ID" value="CRF41708.1"/>
    <property type="molecule type" value="Genomic_DNA"/>
</dbReference>
<dbReference type="GO" id="GO:0046872">
    <property type="term" value="F:metal ion binding"/>
    <property type="evidence" value="ECO:0007669"/>
    <property type="project" value="UniProtKB-KW"/>
</dbReference>
<dbReference type="Proteomes" id="UP000045175">
    <property type="component" value="Unassembled WGS sequence"/>
</dbReference>
<reference evidence="12 13" key="3">
    <citation type="submission" date="2014-12" db="EMBL/GenBank/DDBJ databases">
        <authorList>
            <person name="Jaenicke S."/>
        </authorList>
    </citation>
    <scope>NUCLEOTIDE SEQUENCE [LARGE SCALE GENOMIC DNA]</scope>
</reference>
<proteinExistence type="inferred from homology"/>
<dbReference type="Pfam" id="PF13353">
    <property type="entry name" value="Fer4_12"/>
    <property type="match status" value="1"/>
</dbReference>
<dbReference type="EC" id="1.97.1.-" evidence="7"/>
<comment type="cofactor">
    <cofactor evidence="1">
        <name>[4Fe-4S] cluster</name>
        <dbReference type="ChEBI" id="CHEBI:49883"/>
    </cofactor>
</comment>
<comment type="function">
    <text evidence="7">Activation of anaerobic ribonucleoside-triphosphate reductase under anaerobic conditions by generation of an organic free radical, using S-adenosylmethionine and reduced flavodoxin as cosubstrates to produce 5'-deoxy-adenosine.</text>
</comment>
<evidence type="ECO:0000256" key="5">
    <source>
        <dbReference type="ARBA" id="ARBA00023004"/>
    </source>
</evidence>
<dbReference type="SFLD" id="SFLDG01066">
    <property type="entry name" value="organic_radical-activating_enz"/>
    <property type="match status" value="1"/>
</dbReference>
<keyword evidence="4" id="KW-0479">Metal-binding</keyword>
<keyword evidence="7 9" id="KW-0560">Oxidoreductase</keyword>
<reference evidence="9" key="1">
    <citation type="submission" date="2014-12" db="EMBL/GenBank/DDBJ databases">
        <title>Whole genome sequences of four Staphylococcus schleiferi canine isolates.</title>
        <authorList>
            <person name="Misic A.M."/>
            <person name="Cain C."/>
            <person name="Morris D.O."/>
            <person name="Rankin S."/>
            <person name="Beiting D."/>
        </authorList>
    </citation>
    <scope>NUCLEOTIDE SEQUENCE</scope>
    <source>
        <strain evidence="8">ASB11</strain>
        <strain evidence="9">ASB13</strain>
        <strain evidence="10">ASB9</strain>
    </source>
</reference>
<keyword evidence="5" id="KW-0408">Iron</keyword>
<keyword evidence="2" id="KW-0004">4Fe-4S</keyword>
<evidence type="ECO:0000256" key="2">
    <source>
        <dbReference type="ARBA" id="ARBA00022485"/>
    </source>
</evidence>
<sequence length="194" mass="21611">MLNIASVRLCTQAEGPGKRMAIWLQGCLKRCFNCCNPHMQPLIKRELHTEEALIAKIQEAHEKYGICGITLLGGEPLLQAKGLLPVVRWCKQKNLSVLLFSGYTLAQIQKLPLEGAQELLDFVDVLVDGEYVDSLYDESRGIVGSSNQEIHFFTDTYSLKDFKSQVQVEVLVDGQGVKFNGWALIPKDLGAFKA</sequence>
<evidence type="ECO:0000256" key="4">
    <source>
        <dbReference type="ARBA" id="ARBA00022723"/>
    </source>
</evidence>
<dbReference type="GO" id="GO:0004748">
    <property type="term" value="F:ribonucleoside-diphosphate reductase activity, thioredoxin disulfide as acceptor"/>
    <property type="evidence" value="ECO:0007669"/>
    <property type="project" value="TreeGrafter"/>
</dbReference>
<reference evidence="11" key="2">
    <citation type="submission" date="2014-12" db="EMBL/GenBank/DDBJ databases">
        <authorList>
            <person name="Smet A."/>
        </authorList>
    </citation>
    <scope>NUCLEOTIDE SEQUENCE [LARGE SCALE GENOMIC DNA]</scope>
</reference>
<dbReference type="STRING" id="1578720.HAL011_15160"/>
<dbReference type="PANTHER" id="PTHR30352">
    <property type="entry name" value="PYRUVATE FORMATE-LYASE-ACTIVATING ENZYME"/>
    <property type="match status" value="1"/>
</dbReference>
<dbReference type="EMBL" id="CDMH01000047">
    <property type="protein sequence ID" value="CRF42846.1"/>
    <property type="molecule type" value="Genomic_DNA"/>
</dbReference>
<evidence type="ECO:0000313" key="8">
    <source>
        <dbReference type="EMBL" id="CRF41708.1"/>
    </source>
</evidence>
<accession>A0A0K2X9V5</accession>
<evidence type="ECO:0000313" key="9">
    <source>
        <dbReference type="EMBL" id="CRF42846.1"/>
    </source>
</evidence>
<dbReference type="Proteomes" id="UP000041394">
    <property type="component" value="Unassembled WGS sequence"/>
</dbReference>